<dbReference type="AlphaFoldDB" id="A0AAU7DW23"/>
<sequence length="155" mass="16046">MLKKHTVRFAGLVATAGLALSLAACGGGQSVADACKIVEGEMETVNAEMQTALTDSMSGGEGDIAGAFDPIVSGLDKVLKDVSNAEVKEATEGMRNVVADFAKSMGDMGVDFSDPEALADPAAMDKLEEFSKKMEAQAADLQAAGEKLDKLCNIK</sequence>
<dbReference type="PROSITE" id="PS51257">
    <property type="entry name" value="PROKAR_LIPOPROTEIN"/>
    <property type="match status" value="1"/>
</dbReference>
<feature type="chain" id="PRO_5043728060" description="Lipoprotein" evidence="1">
    <location>
        <begin position="27"/>
        <end position="155"/>
    </location>
</feature>
<dbReference type="EMBL" id="CP146203">
    <property type="protein sequence ID" value="XBH21245.1"/>
    <property type="molecule type" value="Genomic_DNA"/>
</dbReference>
<evidence type="ECO:0000256" key="1">
    <source>
        <dbReference type="SAM" id="SignalP"/>
    </source>
</evidence>
<keyword evidence="1" id="KW-0732">Signal</keyword>
<evidence type="ECO:0008006" key="3">
    <source>
        <dbReference type="Google" id="ProtNLM"/>
    </source>
</evidence>
<reference evidence="2" key="1">
    <citation type="submission" date="2024-02" db="EMBL/GenBank/DDBJ databases">
        <title>Tomenella chthoni gen. nov. sp. nov., a member of the family Jonesiaceae isolated from bat guano.</title>
        <authorList>
            <person name="Miller S.L."/>
            <person name="King J."/>
            <person name="Sankaranarayanan K."/>
            <person name="Lawson P.A."/>
        </authorList>
    </citation>
    <scope>NUCLEOTIDE SEQUENCE</scope>
    <source>
        <strain evidence="2">BS-20</strain>
    </source>
</reference>
<feature type="signal peptide" evidence="1">
    <location>
        <begin position="1"/>
        <end position="26"/>
    </location>
</feature>
<gene>
    <name evidence="2" type="ORF">V5R04_13655</name>
</gene>
<protein>
    <recommendedName>
        <fullName evidence="3">Lipoprotein</fullName>
    </recommendedName>
</protein>
<accession>A0AAU7DW23</accession>
<name>A0AAU7DW23_9MICO</name>
<proteinExistence type="predicted"/>
<evidence type="ECO:0000313" key="2">
    <source>
        <dbReference type="EMBL" id="XBH21245.1"/>
    </source>
</evidence>
<organism evidence="2">
    <name type="scientific">Jonesiaceae bacterium BS-20</name>
    <dbReference type="NCBI Taxonomy" id="3120821"/>
    <lineage>
        <taxon>Bacteria</taxon>
        <taxon>Bacillati</taxon>
        <taxon>Actinomycetota</taxon>
        <taxon>Actinomycetes</taxon>
        <taxon>Micrococcales</taxon>
        <taxon>Jonesiaceae</taxon>
    </lineage>
</organism>